<feature type="signal peptide" evidence="1">
    <location>
        <begin position="1"/>
        <end position="24"/>
    </location>
</feature>
<keyword evidence="4" id="KW-1185">Reference proteome</keyword>
<dbReference type="InterPro" id="IPR036237">
    <property type="entry name" value="Xyl_isomerase-like_sf"/>
</dbReference>
<dbReference type="RefSeq" id="WP_209655799.1">
    <property type="nucleotide sequence ID" value="NZ_JAGJCB010000014.1"/>
</dbReference>
<keyword evidence="1" id="KW-0732">Signal</keyword>
<keyword evidence="3" id="KW-0413">Isomerase</keyword>
<comment type="caution">
    <text evidence="3">The sequence shown here is derived from an EMBL/GenBank/DDBJ whole genome shotgun (WGS) entry which is preliminary data.</text>
</comment>
<dbReference type="InterPro" id="IPR013022">
    <property type="entry name" value="Xyl_isomerase-like_TIM-brl"/>
</dbReference>
<evidence type="ECO:0000313" key="3">
    <source>
        <dbReference type="EMBL" id="MBP0904911.1"/>
    </source>
</evidence>
<sequence>MPTRREFITKTVCAASLLPFSAYAFNNSIFEQQDDVLNVNIFSKHLQFLDYKSTGEIVAEMGFSGVDLTVRPNGHVLPESVKTDLPKAVKAITASGVNCSMITTSIESVNNPLDVDILKTAGSENIQYYRTNWYKYKENMSMQDSLLFYQNEVKQLGDLNEKLGLIGCYQNHAGTSVGASYWEIQKILETVNPKHFGTQYDIRHAMVEGGKSWENGFQLLQKNIKVIVLKDFKWGQVNGKWEPINVPIGEGMVDFDKYFKLLKKHNLKPPVSLHLEYDLGGAEKGDYEITVDKKVVFDAMKRDLKKVQQLWKNA</sequence>
<feature type="domain" description="Xylose isomerase-like TIM barrel" evidence="2">
    <location>
        <begin position="57"/>
        <end position="278"/>
    </location>
</feature>
<evidence type="ECO:0000313" key="4">
    <source>
        <dbReference type="Proteomes" id="UP000670776"/>
    </source>
</evidence>
<dbReference type="EMBL" id="JAGJCB010000014">
    <property type="protein sequence ID" value="MBP0904911.1"/>
    <property type="molecule type" value="Genomic_DNA"/>
</dbReference>
<dbReference type="PANTHER" id="PTHR12110:SF53">
    <property type="entry name" value="BLR5974 PROTEIN"/>
    <property type="match status" value="1"/>
</dbReference>
<dbReference type="InterPro" id="IPR050312">
    <property type="entry name" value="IolE/XylAMocC-like"/>
</dbReference>
<feature type="chain" id="PRO_5046427236" evidence="1">
    <location>
        <begin position="25"/>
        <end position="314"/>
    </location>
</feature>
<organism evidence="3 4">
    <name type="scientific">Mariniflexile gromovii</name>
    <dbReference type="NCBI Taxonomy" id="362523"/>
    <lineage>
        <taxon>Bacteria</taxon>
        <taxon>Pseudomonadati</taxon>
        <taxon>Bacteroidota</taxon>
        <taxon>Flavobacteriia</taxon>
        <taxon>Flavobacteriales</taxon>
        <taxon>Flavobacteriaceae</taxon>
        <taxon>Mariniflexile</taxon>
    </lineage>
</organism>
<dbReference type="SUPFAM" id="SSF51658">
    <property type="entry name" value="Xylose isomerase-like"/>
    <property type="match status" value="1"/>
</dbReference>
<dbReference type="Proteomes" id="UP000670776">
    <property type="component" value="Unassembled WGS sequence"/>
</dbReference>
<dbReference type="GO" id="GO:0016853">
    <property type="term" value="F:isomerase activity"/>
    <property type="evidence" value="ECO:0007669"/>
    <property type="project" value="UniProtKB-KW"/>
</dbReference>
<evidence type="ECO:0000259" key="2">
    <source>
        <dbReference type="Pfam" id="PF01261"/>
    </source>
</evidence>
<reference evidence="3 4" key="1">
    <citation type="submission" date="2021-04" db="EMBL/GenBank/DDBJ databases">
        <title>Mariniflexile gromovii gen. nov., sp. nov., a gliding bacterium isolated from the sea urchin Strongylocentrotus intermedius.</title>
        <authorList>
            <person name="Ko S."/>
            <person name="Le V."/>
            <person name="Ahn C.-Y."/>
            <person name="Oh H.-M."/>
        </authorList>
    </citation>
    <scope>NUCLEOTIDE SEQUENCE [LARGE SCALE GENOMIC DNA]</scope>
    <source>
        <strain evidence="3 4">KCTC 12570</strain>
    </source>
</reference>
<dbReference type="Gene3D" id="3.20.20.150">
    <property type="entry name" value="Divalent-metal-dependent TIM barrel enzymes"/>
    <property type="match status" value="1"/>
</dbReference>
<protein>
    <submittedName>
        <fullName evidence="3">Sugar phosphate isomerase/epimerase</fullName>
    </submittedName>
</protein>
<gene>
    <name evidence="3" type="ORF">J8H85_13810</name>
</gene>
<dbReference type="PANTHER" id="PTHR12110">
    <property type="entry name" value="HYDROXYPYRUVATE ISOMERASE"/>
    <property type="match status" value="1"/>
</dbReference>
<dbReference type="Pfam" id="PF01261">
    <property type="entry name" value="AP_endonuc_2"/>
    <property type="match status" value="1"/>
</dbReference>
<proteinExistence type="predicted"/>
<accession>A0ABS4BWE2</accession>
<evidence type="ECO:0000256" key="1">
    <source>
        <dbReference type="SAM" id="SignalP"/>
    </source>
</evidence>
<name>A0ABS4BWE2_9FLAO</name>